<accession>A0A4S1CML0</accession>
<dbReference type="InterPro" id="IPR008258">
    <property type="entry name" value="Transglycosylase_SLT_dom_1"/>
</dbReference>
<feature type="region of interest" description="Disordered" evidence="1">
    <location>
        <begin position="178"/>
        <end position="239"/>
    </location>
</feature>
<evidence type="ECO:0000313" key="5">
    <source>
        <dbReference type="Proteomes" id="UP000306416"/>
    </source>
</evidence>
<sequence>MGKARLLYAAAALTLALTTDASAFCFEEAGIEYGINPQILRAIAKVESNFNPAAVNYNTNGTYDFGLMQINSSWASTIGKQRWNSLGDPCNSVKTGAWILSMCMEKYGYTWKAIGCYNSQTPDKRDRYSKRVFDQLQRVKPVKQEAAYTPLKDSIEALVRQKVDGWVDDAAQGKAEEFKAKAKGSVPAPKEVLQQKPQPAETTAKTALPEIPATQDNAMSHDNIGYYTEEGERSAIPIP</sequence>
<protein>
    <submittedName>
        <fullName evidence="4">Lytic transglycosylase</fullName>
    </submittedName>
</protein>
<name>A0A4S1CML0_9BACT</name>
<feature type="compositionally biased region" description="Polar residues" evidence="1">
    <location>
        <begin position="195"/>
        <end position="205"/>
    </location>
</feature>
<feature type="domain" description="Transglycosylase SLT" evidence="3">
    <location>
        <begin position="25"/>
        <end position="122"/>
    </location>
</feature>
<dbReference type="Pfam" id="PF01464">
    <property type="entry name" value="SLT"/>
    <property type="match status" value="1"/>
</dbReference>
<feature type="chain" id="PRO_5020361135" evidence="2">
    <location>
        <begin position="24"/>
        <end position="239"/>
    </location>
</feature>
<proteinExistence type="predicted"/>
<gene>
    <name evidence="4" type="ORF">E4633_03215</name>
</gene>
<keyword evidence="2" id="KW-0732">Signal</keyword>
<evidence type="ECO:0000256" key="2">
    <source>
        <dbReference type="SAM" id="SignalP"/>
    </source>
</evidence>
<organism evidence="4 5">
    <name type="scientific">Geomonas terrae</name>
    <dbReference type="NCBI Taxonomy" id="2562681"/>
    <lineage>
        <taxon>Bacteria</taxon>
        <taxon>Pseudomonadati</taxon>
        <taxon>Thermodesulfobacteriota</taxon>
        <taxon>Desulfuromonadia</taxon>
        <taxon>Geobacterales</taxon>
        <taxon>Geobacteraceae</taxon>
        <taxon>Geomonas</taxon>
    </lineage>
</organism>
<dbReference type="Gene3D" id="1.10.530.10">
    <property type="match status" value="1"/>
</dbReference>
<dbReference type="RefSeq" id="WP_135868816.1">
    <property type="nucleotide sequence ID" value="NZ_SRSC01000001.1"/>
</dbReference>
<dbReference type="SUPFAM" id="SSF53955">
    <property type="entry name" value="Lysozyme-like"/>
    <property type="match status" value="1"/>
</dbReference>
<dbReference type="AlphaFoldDB" id="A0A4S1CML0"/>
<evidence type="ECO:0000259" key="3">
    <source>
        <dbReference type="Pfam" id="PF01464"/>
    </source>
</evidence>
<dbReference type="Proteomes" id="UP000306416">
    <property type="component" value="Unassembled WGS sequence"/>
</dbReference>
<comment type="caution">
    <text evidence="4">The sequence shown here is derived from an EMBL/GenBank/DDBJ whole genome shotgun (WGS) entry which is preliminary data.</text>
</comment>
<reference evidence="4 5" key="1">
    <citation type="submission" date="2019-04" db="EMBL/GenBank/DDBJ databases">
        <title>Geobacter oryzae sp. nov., ferric-reducing bacteria isolated from paddy soil.</title>
        <authorList>
            <person name="Xu Z."/>
            <person name="Masuda Y."/>
            <person name="Itoh H."/>
            <person name="Senoo K."/>
        </authorList>
    </citation>
    <scope>NUCLEOTIDE SEQUENCE [LARGE SCALE GENOMIC DNA]</scope>
    <source>
        <strain evidence="4 5">Red111</strain>
    </source>
</reference>
<evidence type="ECO:0000256" key="1">
    <source>
        <dbReference type="SAM" id="MobiDB-lite"/>
    </source>
</evidence>
<dbReference type="EMBL" id="SRSC01000001">
    <property type="protein sequence ID" value="TGU74486.1"/>
    <property type="molecule type" value="Genomic_DNA"/>
</dbReference>
<keyword evidence="5" id="KW-1185">Reference proteome</keyword>
<dbReference type="CDD" id="cd13400">
    <property type="entry name" value="LT_IagB-like"/>
    <property type="match status" value="1"/>
</dbReference>
<dbReference type="InterPro" id="IPR023346">
    <property type="entry name" value="Lysozyme-like_dom_sf"/>
</dbReference>
<evidence type="ECO:0000313" key="4">
    <source>
        <dbReference type="EMBL" id="TGU74486.1"/>
    </source>
</evidence>
<feature type="signal peptide" evidence="2">
    <location>
        <begin position="1"/>
        <end position="23"/>
    </location>
</feature>